<sequence length="279" mass="32135">MSTTPSPAAIITAITTFYAEIAKQTHINEFDLKYPPPTGWPTIDVAGLLASGKTESVIHILRHIPYFELWWKNAKVLALWDATPIDYTRQRGPGFMDVTVHLPGHCVHLTEMNSMWGYNLILDVENGTITEYSTVSPNSNPLISETLPQPQKWLAHTPQPVLWYFETQTRLYARLIRMIVPKDCGEWVGKLLSRTESTRITMELLTDDWPLEEWKPDEFEMMKLVVEGAGWERVEGLWYAANVFNCHLRHGWPDAFDKDACRLELVAMEDFRDGNRMIE</sequence>
<dbReference type="EMBL" id="FJUY01000015">
    <property type="protein sequence ID" value="CZT23073.1"/>
    <property type="molecule type" value="Genomic_DNA"/>
</dbReference>
<evidence type="ECO:0000313" key="2">
    <source>
        <dbReference type="Proteomes" id="UP000225277"/>
    </source>
</evidence>
<dbReference type="STRING" id="112498.A0A2D3V506"/>
<name>A0A2D3V506_9PEZI</name>
<dbReference type="GeneID" id="35603864"/>
<reference evidence="1 2" key="1">
    <citation type="submission" date="2016-03" db="EMBL/GenBank/DDBJ databases">
        <authorList>
            <person name="Ploux O."/>
        </authorList>
    </citation>
    <scope>NUCLEOTIDE SEQUENCE [LARGE SCALE GENOMIC DNA]</scope>
    <source>
        <strain evidence="1 2">URUG2</strain>
    </source>
</reference>
<dbReference type="AlphaFoldDB" id="A0A2D3V506"/>
<keyword evidence="2" id="KW-1185">Reference proteome</keyword>
<proteinExistence type="predicted"/>
<dbReference type="RefSeq" id="XP_023629797.1">
    <property type="nucleotide sequence ID" value="XM_023774029.1"/>
</dbReference>
<dbReference type="OrthoDB" id="5343383at2759"/>
<dbReference type="Proteomes" id="UP000225277">
    <property type="component" value="Unassembled WGS sequence"/>
</dbReference>
<evidence type="ECO:0000313" key="1">
    <source>
        <dbReference type="EMBL" id="CZT23073.1"/>
    </source>
</evidence>
<protein>
    <submittedName>
        <fullName evidence="1">Uncharacterized protein</fullName>
    </submittedName>
</protein>
<accession>A0A2D3V506</accession>
<gene>
    <name evidence="1" type="ORF">RCC_08783</name>
</gene>
<organism evidence="1 2">
    <name type="scientific">Ramularia collo-cygni</name>
    <dbReference type="NCBI Taxonomy" id="112498"/>
    <lineage>
        <taxon>Eukaryota</taxon>
        <taxon>Fungi</taxon>
        <taxon>Dikarya</taxon>
        <taxon>Ascomycota</taxon>
        <taxon>Pezizomycotina</taxon>
        <taxon>Dothideomycetes</taxon>
        <taxon>Dothideomycetidae</taxon>
        <taxon>Mycosphaerellales</taxon>
        <taxon>Mycosphaerellaceae</taxon>
        <taxon>Ramularia</taxon>
    </lineage>
</organism>